<organism evidence="1 2">
    <name type="scientific">Bauhinia variegata</name>
    <name type="common">Purple orchid tree</name>
    <name type="synonym">Phanera variegata</name>
    <dbReference type="NCBI Taxonomy" id="167791"/>
    <lineage>
        <taxon>Eukaryota</taxon>
        <taxon>Viridiplantae</taxon>
        <taxon>Streptophyta</taxon>
        <taxon>Embryophyta</taxon>
        <taxon>Tracheophyta</taxon>
        <taxon>Spermatophyta</taxon>
        <taxon>Magnoliopsida</taxon>
        <taxon>eudicotyledons</taxon>
        <taxon>Gunneridae</taxon>
        <taxon>Pentapetalae</taxon>
        <taxon>rosids</taxon>
        <taxon>fabids</taxon>
        <taxon>Fabales</taxon>
        <taxon>Fabaceae</taxon>
        <taxon>Cercidoideae</taxon>
        <taxon>Cercideae</taxon>
        <taxon>Bauhiniinae</taxon>
        <taxon>Bauhinia</taxon>
    </lineage>
</organism>
<evidence type="ECO:0000313" key="2">
    <source>
        <dbReference type="Proteomes" id="UP000828941"/>
    </source>
</evidence>
<sequence length="187" mass="20104">MGNVDGVVPSDVKVVESQTRVRPYDEMLRFLGLALTLVATIIVGIDKETRTIPLIAGMQFRATAKWEYMSAFVYHLASNAIACSYAAASLVISAKGRSSSGNRIPLLELLLTALDLVMAALLFSANGAAAAVGVIGRHGNSHVQWMKVCDVFDGYCRHMTAALVMSLLGSTVFLLLVLHSVVKLHNK</sequence>
<accession>A0ACB9KWT9</accession>
<comment type="caution">
    <text evidence="1">The sequence shown here is derived from an EMBL/GenBank/DDBJ whole genome shotgun (WGS) entry which is preliminary data.</text>
</comment>
<dbReference type="Proteomes" id="UP000828941">
    <property type="component" value="Chromosome 13"/>
</dbReference>
<dbReference type="EMBL" id="CM039438">
    <property type="protein sequence ID" value="KAI4301348.1"/>
    <property type="molecule type" value="Genomic_DNA"/>
</dbReference>
<evidence type="ECO:0000313" key="1">
    <source>
        <dbReference type="EMBL" id="KAI4301348.1"/>
    </source>
</evidence>
<gene>
    <name evidence="1" type="ORF">L6164_034636</name>
</gene>
<name>A0ACB9KWT9_BAUVA</name>
<protein>
    <submittedName>
        <fullName evidence="1">Uncharacterized protein</fullName>
    </submittedName>
</protein>
<reference evidence="1 2" key="1">
    <citation type="journal article" date="2022" name="DNA Res.">
        <title>Chromosomal-level genome assembly of the orchid tree Bauhinia variegata (Leguminosae; Cercidoideae) supports the allotetraploid origin hypothesis of Bauhinia.</title>
        <authorList>
            <person name="Zhong Y."/>
            <person name="Chen Y."/>
            <person name="Zheng D."/>
            <person name="Pang J."/>
            <person name="Liu Y."/>
            <person name="Luo S."/>
            <person name="Meng S."/>
            <person name="Qian L."/>
            <person name="Wei D."/>
            <person name="Dai S."/>
            <person name="Zhou R."/>
        </authorList>
    </citation>
    <scope>NUCLEOTIDE SEQUENCE [LARGE SCALE GENOMIC DNA]</scope>
    <source>
        <strain evidence="1">BV-YZ2020</strain>
    </source>
</reference>
<keyword evidence="2" id="KW-1185">Reference proteome</keyword>
<proteinExistence type="predicted"/>